<dbReference type="OrthoDB" id="5580488at2759"/>
<dbReference type="Gene3D" id="1.20.1280.50">
    <property type="match status" value="1"/>
</dbReference>
<dbReference type="InterPro" id="IPR020472">
    <property type="entry name" value="WD40_PAC1"/>
</dbReference>
<feature type="repeat" description="WD" evidence="4">
    <location>
        <begin position="280"/>
        <end position="319"/>
    </location>
</feature>
<dbReference type="Pfam" id="PF00400">
    <property type="entry name" value="WD40"/>
    <property type="match status" value="6"/>
</dbReference>
<dbReference type="EMBL" id="KV453843">
    <property type="protein sequence ID" value="ODV89817.1"/>
    <property type="molecule type" value="Genomic_DNA"/>
</dbReference>
<dbReference type="AlphaFoldDB" id="A0A1E4TDM8"/>
<evidence type="ECO:0000256" key="3">
    <source>
        <dbReference type="ARBA" id="ARBA00022786"/>
    </source>
</evidence>
<dbReference type="InterPro" id="IPR001680">
    <property type="entry name" value="WD40_rpt"/>
</dbReference>
<dbReference type="PROSITE" id="PS50294">
    <property type="entry name" value="WD_REPEATS_REGION"/>
    <property type="match status" value="5"/>
</dbReference>
<dbReference type="GO" id="GO:0000082">
    <property type="term" value="P:G1/S transition of mitotic cell cycle"/>
    <property type="evidence" value="ECO:0007669"/>
    <property type="project" value="EnsemblFungi"/>
</dbReference>
<dbReference type="SMART" id="SM00320">
    <property type="entry name" value="WD40"/>
    <property type="match status" value="7"/>
</dbReference>
<dbReference type="PANTHER" id="PTHR19872:SF9">
    <property type="entry name" value="UBIQUITIN-BINDING SDF UBIQUITIN LIGASE COMPLEX SUBUNIT"/>
    <property type="match status" value="1"/>
</dbReference>
<reference evidence="8" key="1">
    <citation type="submission" date="2016-02" db="EMBL/GenBank/DDBJ databases">
        <title>Comparative genomics of biotechnologically important yeasts.</title>
        <authorList>
            <consortium name="DOE Joint Genome Institute"/>
            <person name="Riley R."/>
            <person name="Haridas S."/>
            <person name="Wolfe K.H."/>
            <person name="Lopes M.R."/>
            <person name="Hittinger C.T."/>
            <person name="Goker M."/>
            <person name="Salamov A."/>
            <person name="Wisecaver J."/>
            <person name="Long T.M."/>
            <person name="Aerts A.L."/>
            <person name="Barry K."/>
            <person name="Choi C."/>
            <person name="Clum A."/>
            <person name="Coughlan A.Y."/>
            <person name="Deshpande S."/>
            <person name="Douglass A.P."/>
            <person name="Hanson S.J."/>
            <person name="Klenk H.-P."/>
            <person name="Labutti K."/>
            <person name="Lapidus A."/>
            <person name="Lindquist E."/>
            <person name="Lipzen A."/>
            <person name="Meier-Kolthoff J.P."/>
            <person name="Ohm R.A."/>
            <person name="Otillar R.P."/>
            <person name="Pangilinan J."/>
            <person name="Peng Y."/>
            <person name="Rokas A."/>
            <person name="Rosa C.A."/>
            <person name="Scheuner C."/>
            <person name="Sibirny A.A."/>
            <person name="Slot J.C."/>
            <person name="Stielow J.B."/>
            <person name="Sun H."/>
            <person name="Kurtzman C.P."/>
            <person name="Blackwell M."/>
            <person name="Jeffries T.W."/>
            <person name="Grigoriev I.V."/>
        </authorList>
    </citation>
    <scope>NUCLEOTIDE SEQUENCE [LARGE SCALE GENOMIC DNA]</scope>
    <source>
        <strain evidence="8">NRRL Y-17796</strain>
    </source>
</reference>
<dbReference type="InterPro" id="IPR015943">
    <property type="entry name" value="WD40/YVTN_repeat-like_dom_sf"/>
</dbReference>
<dbReference type="GO" id="GO:0042802">
    <property type="term" value="F:identical protein binding"/>
    <property type="evidence" value="ECO:0007669"/>
    <property type="project" value="EnsemblFungi"/>
</dbReference>
<dbReference type="GO" id="GO:0031146">
    <property type="term" value="P:SCF-dependent proteasomal ubiquitin-dependent protein catabolic process"/>
    <property type="evidence" value="ECO:0007669"/>
    <property type="project" value="EnsemblFungi"/>
</dbReference>
<dbReference type="PROSITE" id="PS50181">
    <property type="entry name" value="FBOX"/>
    <property type="match status" value="1"/>
</dbReference>
<organism evidence="7 8">
    <name type="scientific">Tortispora caseinolytica NRRL Y-17796</name>
    <dbReference type="NCBI Taxonomy" id="767744"/>
    <lineage>
        <taxon>Eukaryota</taxon>
        <taxon>Fungi</taxon>
        <taxon>Dikarya</taxon>
        <taxon>Ascomycota</taxon>
        <taxon>Saccharomycotina</taxon>
        <taxon>Trigonopsidomycetes</taxon>
        <taxon>Trigonopsidales</taxon>
        <taxon>Trigonopsidaceae</taxon>
        <taxon>Tortispora</taxon>
    </lineage>
</organism>
<dbReference type="InterPro" id="IPR036047">
    <property type="entry name" value="F-box-like_dom_sf"/>
</dbReference>
<dbReference type="Gene3D" id="2.130.10.10">
    <property type="entry name" value="YVTN repeat-like/Quinoprotein amine dehydrogenase"/>
    <property type="match status" value="3"/>
</dbReference>
<dbReference type="GO" id="GO:1990756">
    <property type="term" value="F:ubiquitin-like ligase-substrate adaptor activity"/>
    <property type="evidence" value="ECO:0007669"/>
    <property type="project" value="EnsemblFungi"/>
</dbReference>
<keyword evidence="8" id="KW-1185">Reference proteome</keyword>
<feature type="region of interest" description="Disordered" evidence="5">
    <location>
        <begin position="1"/>
        <end position="23"/>
    </location>
</feature>
<dbReference type="GO" id="GO:0046686">
    <property type="term" value="P:response to cadmium ion"/>
    <property type="evidence" value="ECO:0007669"/>
    <property type="project" value="EnsemblFungi"/>
</dbReference>
<keyword evidence="2" id="KW-0677">Repeat</keyword>
<evidence type="ECO:0000313" key="8">
    <source>
        <dbReference type="Proteomes" id="UP000095023"/>
    </source>
</evidence>
<evidence type="ECO:0000256" key="2">
    <source>
        <dbReference type="ARBA" id="ARBA00022737"/>
    </source>
</evidence>
<dbReference type="Pfam" id="PF12937">
    <property type="entry name" value="F-box-like"/>
    <property type="match status" value="1"/>
</dbReference>
<dbReference type="PROSITE" id="PS50082">
    <property type="entry name" value="WD_REPEATS_2"/>
    <property type="match status" value="5"/>
</dbReference>
<dbReference type="InterPro" id="IPR001810">
    <property type="entry name" value="F-box_dom"/>
</dbReference>
<proteinExistence type="predicted"/>
<evidence type="ECO:0000256" key="1">
    <source>
        <dbReference type="ARBA" id="ARBA00022574"/>
    </source>
</evidence>
<dbReference type="GO" id="GO:0140299">
    <property type="term" value="F:molecular sensor activity"/>
    <property type="evidence" value="ECO:0007669"/>
    <property type="project" value="EnsemblFungi"/>
</dbReference>
<dbReference type="SMART" id="SM00256">
    <property type="entry name" value="FBOX"/>
    <property type="match status" value="1"/>
</dbReference>
<dbReference type="GO" id="GO:0000209">
    <property type="term" value="P:protein polyubiquitination"/>
    <property type="evidence" value="ECO:0007669"/>
    <property type="project" value="EnsemblFungi"/>
</dbReference>
<dbReference type="GO" id="GO:0046685">
    <property type="term" value="P:response to arsenic-containing substance"/>
    <property type="evidence" value="ECO:0007669"/>
    <property type="project" value="EnsemblFungi"/>
</dbReference>
<feature type="repeat" description="WD" evidence="4">
    <location>
        <begin position="539"/>
        <end position="571"/>
    </location>
</feature>
<keyword evidence="1 4" id="KW-0853">WD repeat</keyword>
<dbReference type="InterPro" id="IPR051075">
    <property type="entry name" value="SCF_subunit_WD-repeat"/>
</dbReference>
<dbReference type="SUPFAM" id="SSF81383">
    <property type="entry name" value="F-box domain"/>
    <property type="match status" value="1"/>
</dbReference>
<feature type="repeat" description="WD" evidence="4">
    <location>
        <begin position="359"/>
        <end position="400"/>
    </location>
</feature>
<dbReference type="InterPro" id="IPR011047">
    <property type="entry name" value="Quinoprotein_ADH-like_sf"/>
</dbReference>
<evidence type="ECO:0000313" key="7">
    <source>
        <dbReference type="EMBL" id="ODV89817.1"/>
    </source>
</evidence>
<feature type="repeat" description="WD" evidence="4">
    <location>
        <begin position="499"/>
        <end position="538"/>
    </location>
</feature>
<dbReference type="CDD" id="cd00200">
    <property type="entry name" value="WD40"/>
    <property type="match status" value="1"/>
</dbReference>
<dbReference type="GO" id="GO:0043224">
    <property type="term" value="C:nuclear SCF ubiquitin ligase complex"/>
    <property type="evidence" value="ECO:0007669"/>
    <property type="project" value="EnsemblFungi"/>
</dbReference>
<protein>
    <recommendedName>
        <fullName evidence="6">F-box domain-containing protein</fullName>
    </recommendedName>
</protein>
<dbReference type="PROSITE" id="PS00678">
    <property type="entry name" value="WD_REPEATS_1"/>
    <property type="match status" value="2"/>
</dbReference>
<dbReference type="GO" id="GO:0043130">
    <property type="term" value="F:ubiquitin binding"/>
    <property type="evidence" value="ECO:0007669"/>
    <property type="project" value="EnsemblFungi"/>
</dbReference>
<accession>A0A1E4TDM8</accession>
<dbReference type="Proteomes" id="UP000095023">
    <property type="component" value="Unassembled WGS sequence"/>
</dbReference>
<name>A0A1E4TDM8_9ASCO</name>
<dbReference type="PRINTS" id="PR00320">
    <property type="entry name" value="GPROTEINBRPT"/>
</dbReference>
<dbReference type="GO" id="GO:0006357">
    <property type="term" value="P:regulation of transcription by RNA polymerase II"/>
    <property type="evidence" value="ECO:0007669"/>
    <property type="project" value="EnsemblFungi"/>
</dbReference>
<evidence type="ECO:0000256" key="5">
    <source>
        <dbReference type="SAM" id="MobiDB-lite"/>
    </source>
</evidence>
<evidence type="ECO:0000256" key="4">
    <source>
        <dbReference type="PROSITE-ProRule" id="PRU00221"/>
    </source>
</evidence>
<feature type="repeat" description="WD" evidence="4">
    <location>
        <begin position="237"/>
        <end position="276"/>
    </location>
</feature>
<feature type="domain" description="F-box" evidence="6">
    <location>
        <begin position="114"/>
        <end position="160"/>
    </location>
</feature>
<keyword evidence="3" id="KW-0833">Ubl conjugation pathway</keyword>
<dbReference type="SUPFAM" id="SSF50998">
    <property type="entry name" value="Quinoprotein alcohol dehydrogenase-like"/>
    <property type="match status" value="1"/>
</dbReference>
<evidence type="ECO:0000259" key="6">
    <source>
        <dbReference type="PROSITE" id="PS50181"/>
    </source>
</evidence>
<dbReference type="PANTHER" id="PTHR19872">
    <property type="entry name" value="UBIQUITIN LIGASE SPECIFICITY FACTOR/HREP PROTEIN"/>
    <property type="match status" value="1"/>
</dbReference>
<dbReference type="CDD" id="cd22147">
    <property type="entry name" value="F-box_SpPof1-like"/>
    <property type="match status" value="1"/>
</dbReference>
<dbReference type="InterPro" id="IPR019775">
    <property type="entry name" value="WD40_repeat_CS"/>
</dbReference>
<sequence>MNHLPTIRAASGEVTHTRSEVASESSAPSRKLFCYRHHPDYRYRRMADASAMEELQSELDKMSKTEKEEVSRVWAIFSNSSASSRNVILKGILSQCCSPQLSYASSLCSNLSRVDILSLLPAEISTRILSYLDAWSLCNAAQVCKRWNQLADSDAVWFKMCEQHIDRKCAKCGWGLPLMETERNIAASQSAAAGTKRKSDGSSCSKAQLTRPWKEVYRERCIIERNWRTGRHRLSVWDAHADGIRCLGMTNDVLITGSYDTTVKIWDLKSDTRGKLLRTLTGHSRCVTGLAVSGGKLATSSMDNTIKIWNRHTGACLSTLRGHRAGVVSIDFNGTVVASGDTDGIIKICNFSDKSCFALQAHIGAVNSVKLLQGADLLLSSGDDSKGILWDLRTKQVVREFEGHIAPVVQALPVYGSDLEVDVEDSNGRCTNANEFENATGTGTSDQSMMKMIDYDDHDSVNHEHATKGFKKPNYIITSSLDNTIRIFDIRTGRCVRAMMGHIEGVWALDVDSFRVLSGSQDSTAKVWDLQTGLCLRTFTGHVGAVNCVSLGDSCMVTASDSGSVRFYDYR</sequence>
<gene>
    <name evidence="7" type="ORF">CANCADRAFT_28039</name>
</gene>